<comment type="similarity">
    <text evidence="2 7">Belongs to the polyadenylate-binding protein type-1 family.</text>
</comment>
<comment type="caution">
    <text evidence="10">The sequence shown here is derived from an EMBL/GenBank/DDBJ whole genome shotgun (WGS) entry which is preliminary data.</text>
</comment>
<name>A0A2G8JUG9_STIJA</name>
<evidence type="ECO:0000256" key="7">
    <source>
        <dbReference type="RuleBase" id="RU362004"/>
    </source>
</evidence>
<dbReference type="PROSITE" id="PS51309">
    <property type="entry name" value="PABC"/>
    <property type="match status" value="1"/>
</dbReference>
<dbReference type="NCBIfam" id="TIGR01628">
    <property type="entry name" value="PABP-1234"/>
    <property type="match status" value="1"/>
</dbReference>
<dbReference type="FunFam" id="1.10.1900.10:FF:000004">
    <property type="entry name" value="Polyadenylate-binding protein"/>
    <property type="match status" value="1"/>
</dbReference>
<feature type="domain" description="RRM" evidence="8">
    <location>
        <begin position="11"/>
        <end position="89"/>
    </location>
</feature>
<evidence type="ECO:0000256" key="6">
    <source>
        <dbReference type="PROSITE-ProRule" id="PRU00176"/>
    </source>
</evidence>
<dbReference type="InterPro" id="IPR034364">
    <property type="entry name" value="PABP_RRM1"/>
</dbReference>
<dbReference type="FunFam" id="3.30.70.330:FF:000091">
    <property type="entry name" value="Polyadenylate-binding protein"/>
    <property type="match status" value="1"/>
</dbReference>
<dbReference type="FunFam" id="3.30.70.330:FF:000003">
    <property type="entry name" value="Polyadenylate-binding protein"/>
    <property type="match status" value="1"/>
</dbReference>
<accession>A0A2G8JUG9</accession>
<dbReference type="CDD" id="cd12378">
    <property type="entry name" value="RRM1_I_PABPs"/>
    <property type="match status" value="1"/>
</dbReference>
<evidence type="ECO:0000256" key="3">
    <source>
        <dbReference type="ARBA" id="ARBA00022490"/>
    </source>
</evidence>
<dbReference type="InterPro" id="IPR035979">
    <property type="entry name" value="RBD_domain_sf"/>
</dbReference>
<dbReference type="CDD" id="cd12381">
    <property type="entry name" value="RRM4_I_PABPs"/>
    <property type="match status" value="1"/>
</dbReference>
<dbReference type="EMBL" id="MRZV01001244">
    <property type="protein sequence ID" value="PIK39402.1"/>
    <property type="molecule type" value="Genomic_DNA"/>
</dbReference>
<proteinExistence type="inferred from homology"/>
<dbReference type="SMART" id="SM00361">
    <property type="entry name" value="RRM_1"/>
    <property type="match status" value="4"/>
</dbReference>
<protein>
    <recommendedName>
        <fullName evidence="7">Polyadenylate-binding protein</fullName>
        <shortName evidence="7">PABP</shortName>
    </recommendedName>
</protein>
<feature type="domain" description="RRM" evidence="8">
    <location>
        <begin position="192"/>
        <end position="269"/>
    </location>
</feature>
<comment type="subcellular location">
    <subcellularLocation>
        <location evidence="1 7">Cytoplasm</location>
    </subcellularLocation>
</comment>
<keyword evidence="5 6" id="KW-0694">RNA-binding</keyword>
<dbReference type="GO" id="GO:0003723">
    <property type="term" value="F:RNA binding"/>
    <property type="evidence" value="ECO:0007669"/>
    <property type="project" value="UniProtKB-UniRule"/>
</dbReference>
<dbReference type="CDD" id="cd12379">
    <property type="entry name" value="RRM2_I_PABPs"/>
    <property type="match status" value="1"/>
</dbReference>
<feature type="domain" description="RRM" evidence="8">
    <location>
        <begin position="295"/>
        <end position="372"/>
    </location>
</feature>
<evidence type="ECO:0000256" key="5">
    <source>
        <dbReference type="ARBA" id="ARBA00022884"/>
    </source>
</evidence>
<dbReference type="AlphaFoldDB" id="A0A2G8JUG9"/>
<evidence type="ECO:0000313" key="10">
    <source>
        <dbReference type="EMBL" id="PIK39402.1"/>
    </source>
</evidence>
<dbReference type="SMART" id="SM00360">
    <property type="entry name" value="RRM"/>
    <property type="match status" value="4"/>
</dbReference>
<dbReference type="SMART" id="SM00517">
    <property type="entry name" value="PolyA"/>
    <property type="match status" value="1"/>
</dbReference>
<feature type="domain" description="PABC" evidence="9">
    <location>
        <begin position="533"/>
        <end position="610"/>
    </location>
</feature>
<dbReference type="InterPro" id="IPR002004">
    <property type="entry name" value="PABP_HYD_C"/>
</dbReference>
<sequence length="623" mass="69144">MNAAGPNYPTASLYVGDLHPEVTEAMLFEKFSTAGPIVSIRVCRDIASRRSLGYAYVNFQQPADAERALDTMNFDAIKGKPIRIMWSQRDPTLRRSGLGNVFIKNLDKSIDNKAMYDTFSAFGNILSCKVATDENGENRGYGFVHFETEESALKAIKKVNGMLLNGRKVFVGKFIPRRERSSGTGDHARKYTNVYIKNFGVELGEEELRQICESYGKILSLKIMSDMEGNSRGFGFVSFESHDAAMMCVEDMNGKDQSGRQLFAGRAQKKSERSAELRARFEAIRQERSNRFQGVNLYIKNLDDDIDDERLRKEFARFGNITSAKVMKNDKEVSRGFGFVCFSSQEEATKAVTEMNNRIISVKPLYVALAQRKEVRQAQLATQYMRLNMNYRVPGQQMSQIYPGGFNYYQTAVPQRNLYAGQIPQVRNPRWPTAQTRPAGQSGYQAMPGAARQFGAPAQIRAAIPRGVNVPGAPSGRVQGVQGVPNAQAMRMGGATAAQRPTYKFPQSARANQAAGAEDTHEIPQQAVHVPGQAPLTAQMLAQAQPHEQKQMLGSVFFSIIQQSHGDVAGKITGMLLEMDNAELLHMLETDESLKAKISEALSVLAVHQQKEQKKPPATIPAQ</sequence>
<evidence type="ECO:0000256" key="4">
    <source>
        <dbReference type="ARBA" id="ARBA00022737"/>
    </source>
</evidence>
<dbReference type="PANTHER" id="PTHR24012">
    <property type="entry name" value="RNA BINDING PROTEIN"/>
    <property type="match status" value="1"/>
</dbReference>
<dbReference type="Pfam" id="PF00658">
    <property type="entry name" value="MLLE"/>
    <property type="match status" value="1"/>
</dbReference>
<dbReference type="FunFam" id="3.30.70.330:FF:000021">
    <property type="entry name" value="Polyadenylate-binding protein"/>
    <property type="match status" value="1"/>
</dbReference>
<dbReference type="Proteomes" id="UP000230750">
    <property type="component" value="Unassembled WGS sequence"/>
</dbReference>
<keyword evidence="11" id="KW-1185">Reference proteome</keyword>
<comment type="function">
    <text evidence="7">Binds the poly(A) tail of mRNA.</text>
</comment>
<dbReference type="InterPro" id="IPR003954">
    <property type="entry name" value="RRM_euk-type"/>
</dbReference>
<evidence type="ECO:0000259" key="9">
    <source>
        <dbReference type="PROSITE" id="PS51309"/>
    </source>
</evidence>
<dbReference type="GO" id="GO:0005737">
    <property type="term" value="C:cytoplasm"/>
    <property type="evidence" value="ECO:0007669"/>
    <property type="project" value="UniProtKB-SubCell"/>
</dbReference>
<evidence type="ECO:0000259" key="8">
    <source>
        <dbReference type="PROSITE" id="PS50102"/>
    </source>
</evidence>
<dbReference type="SUPFAM" id="SSF54928">
    <property type="entry name" value="RNA-binding domain, RBD"/>
    <property type="match status" value="2"/>
</dbReference>
<dbReference type="OrthoDB" id="19742at2759"/>
<dbReference type="PROSITE" id="PS50102">
    <property type="entry name" value="RRM"/>
    <property type="match status" value="4"/>
</dbReference>
<dbReference type="InterPro" id="IPR012677">
    <property type="entry name" value="Nucleotide-bd_a/b_plait_sf"/>
</dbReference>
<dbReference type="InterPro" id="IPR036053">
    <property type="entry name" value="PABP-dom"/>
</dbReference>
<feature type="domain" description="RRM" evidence="8">
    <location>
        <begin position="99"/>
        <end position="176"/>
    </location>
</feature>
<dbReference type="InterPro" id="IPR045305">
    <property type="entry name" value="RRM2_I_PABPs"/>
</dbReference>
<evidence type="ECO:0000256" key="2">
    <source>
        <dbReference type="ARBA" id="ARBA00008557"/>
    </source>
</evidence>
<evidence type="ECO:0000313" key="11">
    <source>
        <dbReference type="Proteomes" id="UP000230750"/>
    </source>
</evidence>
<dbReference type="STRING" id="307972.A0A2G8JUG9"/>
<dbReference type="CDD" id="cd12380">
    <property type="entry name" value="RRM3_I_PABPs"/>
    <property type="match status" value="1"/>
</dbReference>
<dbReference type="SUPFAM" id="SSF63570">
    <property type="entry name" value="PABC (PABP) domain"/>
    <property type="match status" value="1"/>
</dbReference>
<dbReference type="InterPro" id="IPR006515">
    <property type="entry name" value="PABP_1234"/>
</dbReference>
<reference evidence="10 11" key="1">
    <citation type="journal article" date="2017" name="PLoS Biol.">
        <title>The sea cucumber genome provides insights into morphological evolution and visceral regeneration.</title>
        <authorList>
            <person name="Zhang X."/>
            <person name="Sun L."/>
            <person name="Yuan J."/>
            <person name="Sun Y."/>
            <person name="Gao Y."/>
            <person name="Zhang L."/>
            <person name="Li S."/>
            <person name="Dai H."/>
            <person name="Hamel J.F."/>
            <person name="Liu C."/>
            <person name="Yu Y."/>
            <person name="Liu S."/>
            <person name="Lin W."/>
            <person name="Guo K."/>
            <person name="Jin S."/>
            <person name="Xu P."/>
            <person name="Storey K.B."/>
            <person name="Huan P."/>
            <person name="Zhang T."/>
            <person name="Zhou Y."/>
            <person name="Zhang J."/>
            <person name="Lin C."/>
            <person name="Li X."/>
            <person name="Xing L."/>
            <person name="Huo D."/>
            <person name="Sun M."/>
            <person name="Wang L."/>
            <person name="Mercier A."/>
            <person name="Li F."/>
            <person name="Yang H."/>
            <person name="Xiang J."/>
        </authorList>
    </citation>
    <scope>NUCLEOTIDE SEQUENCE [LARGE SCALE GENOMIC DNA]</scope>
    <source>
        <strain evidence="10">Shaxun</strain>
        <tissue evidence="10">Muscle</tissue>
    </source>
</reference>
<gene>
    <name evidence="10" type="ORF">BSL78_23759</name>
</gene>
<evidence type="ECO:0000256" key="1">
    <source>
        <dbReference type="ARBA" id="ARBA00004496"/>
    </source>
</evidence>
<keyword evidence="4" id="KW-0677">Repeat</keyword>
<dbReference type="Gene3D" id="1.10.1900.10">
    <property type="entry name" value="c-terminal domain of poly(a) binding protein"/>
    <property type="match status" value="1"/>
</dbReference>
<dbReference type="Pfam" id="PF00076">
    <property type="entry name" value="RRM_1"/>
    <property type="match status" value="4"/>
</dbReference>
<organism evidence="10 11">
    <name type="scientific">Stichopus japonicus</name>
    <name type="common">Sea cucumber</name>
    <dbReference type="NCBI Taxonomy" id="307972"/>
    <lineage>
        <taxon>Eukaryota</taxon>
        <taxon>Metazoa</taxon>
        <taxon>Echinodermata</taxon>
        <taxon>Eleutherozoa</taxon>
        <taxon>Echinozoa</taxon>
        <taxon>Holothuroidea</taxon>
        <taxon>Aspidochirotacea</taxon>
        <taxon>Aspidochirotida</taxon>
        <taxon>Stichopodidae</taxon>
        <taxon>Apostichopus</taxon>
    </lineage>
</organism>
<keyword evidence="3 7" id="KW-0963">Cytoplasm</keyword>
<dbReference type="Gene3D" id="3.30.70.330">
    <property type="match status" value="4"/>
</dbReference>
<dbReference type="InterPro" id="IPR000504">
    <property type="entry name" value="RRM_dom"/>
</dbReference>